<reference evidence="1 2" key="1">
    <citation type="submission" date="2016-09" db="EMBL/GenBank/DDBJ databases">
        <title>Genomic Taxonomy of the Vibrionaceae.</title>
        <authorList>
            <person name="Gonzalez-Castillo A."/>
            <person name="Gomez-Gil B."/>
            <person name="Enciso-Ibarra K."/>
        </authorList>
    </citation>
    <scope>NUCLEOTIDE SEQUENCE [LARGE SCALE GENOMIC DNA]</scope>
    <source>
        <strain evidence="1 2">CAIM 1902</strain>
    </source>
</reference>
<protein>
    <recommendedName>
        <fullName evidence="3">Fimbrial protein</fullName>
    </recommendedName>
</protein>
<dbReference type="InterPro" id="IPR035191">
    <property type="entry name" value="FaeF"/>
</dbReference>
<name>A0ABX3F467_9VIBR</name>
<evidence type="ECO:0008006" key="3">
    <source>
        <dbReference type="Google" id="ProtNLM"/>
    </source>
</evidence>
<accession>A0ABX3F467</accession>
<organism evidence="1 2">
    <name type="scientific">Vibrio panuliri</name>
    <dbReference type="NCBI Taxonomy" id="1381081"/>
    <lineage>
        <taxon>Bacteria</taxon>
        <taxon>Pseudomonadati</taxon>
        <taxon>Pseudomonadota</taxon>
        <taxon>Gammaproteobacteria</taxon>
        <taxon>Vibrionales</taxon>
        <taxon>Vibrionaceae</taxon>
        <taxon>Vibrio</taxon>
    </lineage>
</organism>
<evidence type="ECO:0000313" key="2">
    <source>
        <dbReference type="Proteomes" id="UP000186039"/>
    </source>
</evidence>
<dbReference type="Proteomes" id="UP000186039">
    <property type="component" value="Unassembled WGS sequence"/>
</dbReference>
<dbReference type="EMBL" id="MJMH01000234">
    <property type="protein sequence ID" value="OLQ84740.1"/>
    <property type="molecule type" value="Genomic_DNA"/>
</dbReference>
<proteinExistence type="predicted"/>
<keyword evidence="2" id="KW-1185">Reference proteome</keyword>
<dbReference type="Pfam" id="PF17547">
    <property type="entry name" value="DUF5462"/>
    <property type="match status" value="1"/>
</dbReference>
<comment type="caution">
    <text evidence="1">The sequence shown here is derived from an EMBL/GenBank/DDBJ whole genome shotgun (WGS) entry which is preliminary data.</text>
</comment>
<dbReference type="RefSeq" id="WP_075716391.1">
    <property type="nucleotide sequence ID" value="NZ_AP019655.1"/>
</dbReference>
<evidence type="ECO:0000313" key="1">
    <source>
        <dbReference type="EMBL" id="OLQ84740.1"/>
    </source>
</evidence>
<gene>
    <name evidence="1" type="ORF">BIY20_17125</name>
</gene>
<sequence length="167" mass="17982">MKKSSAIVALWIGLVIASLSFAETLILPDFNNALGTVNGDVVNEEVQIAKSLVNPVLLSVRQAELSAPLQTIVIKDVQLIQQSGGAVEILLTTMQRNQRIRTHLSLGLWLDDEAVNMSAKASGSSVLLTVPAAFKQLEVRAMSPLSITLPVSFKGPFQFDIEIEGQS</sequence>